<sequence>MEGFGGMPGQGQCADAEVLRQQAVAEQAKQRREQVALGQITCGTEQEEGVVHRSSFRSGGHRCQSLHGWVRGTSAQLPVRGSSGGFPGAPEDRSNRNHYLGGTFVQSPTQIGAHRSSDSAT</sequence>
<evidence type="ECO:0000256" key="1">
    <source>
        <dbReference type="SAM" id="MobiDB-lite"/>
    </source>
</evidence>
<dbReference type="EMBL" id="JAANIU010007871">
    <property type="protein sequence ID" value="KAG1536483.1"/>
    <property type="molecule type" value="Genomic_DNA"/>
</dbReference>
<dbReference type="AlphaFoldDB" id="A0A9P6Y1B1"/>
<feature type="region of interest" description="Disordered" evidence="1">
    <location>
        <begin position="74"/>
        <end position="121"/>
    </location>
</feature>
<dbReference type="Proteomes" id="UP000740926">
    <property type="component" value="Unassembled WGS sequence"/>
</dbReference>
<accession>A0A9P6Y1B1</accession>
<gene>
    <name evidence="2" type="ORF">G6F50_015051</name>
</gene>
<reference evidence="2 3" key="1">
    <citation type="journal article" date="2020" name="Microb. Genom.">
        <title>Genetic diversity of clinical and environmental Mucorales isolates obtained from an investigation of mucormycosis cases among solid organ transplant recipients.</title>
        <authorList>
            <person name="Nguyen M.H."/>
            <person name="Kaul D."/>
            <person name="Muto C."/>
            <person name="Cheng S.J."/>
            <person name="Richter R.A."/>
            <person name="Bruno V.M."/>
            <person name="Liu G."/>
            <person name="Beyhan S."/>
            <person name="Sundermann A.J."/>
            <person name="Mounaud S."/>
            <person name="Pasculle A.W."/>
            <person name="Nierman W.C."/>
            <person name="Driscoll E."/>
            <person name="Cumbie R."/>
            <person name="Clancy C.J."/>
            <person name="Dupont C.L."/>
        </authorList>
    </citation>
    <scope>NUCLEOTIDE SEQUENCE [LARGE SCALE GENOMIC DNA]</scope>
    <source>
        <strain evidence="2 3">GL24</strain>
    </source>
</reference>
<organism evidence="2 3">
    <name type="scientific">Rhizopus delemar</name>
    <dbReference type="NCBI Taxonomy" id="936053"/>
    <lineage>
        <taxon>Eukaryota</taxon>
        <taxon>Fungi</taxon>
        <taxon>Fungi incertae sedis</taxon>
        <taxon>Mucoromycota</taxon>
        <taxon>Mucoromycotina</taxon>
        <taxon>Mucoromycetes</taxon>
        <taxon>Mucorales</taxon>
        <taxon>Mucorineae</taxon>
        <taxon>Rhizopodaceae</taxon>
        <taxon>Rhizopus</taxon>
    </lineage>
</organism>
<comment type="caution">
    <text evidence="2">The sequence shown here is derived from an EMBL/GenBank/DDBJ whole genome shotgun (WGS) entry which is preliminary data.</text>
</comment>
<keyword evidence="3" id="KW-1185">Reference proteome</keyword>
<protein>
    <submittedName>
        <fullName evidence="2">Uncharacterized protein</fullName>
    </submittedName>
</protein>
<proteinExistence type="predicted"/>
<evidence type="ECO:0000313" key="3">
    <source>
        <dbReference type="Proteomes" id="UP000740926"/>
    </source>
</evidence>
<name>A0A9P6Y1B1_9FUNG</name>
<evidence type="ECO:0000313" key="2">
    <source>
        <dbReference type="EMBL" id="KAG1536483.1"/>
    </source>
</evidence>